<evidence type="ECO:0000256" key="3">
    <source>
        <dbReference type="SAM" id="MobiDB-lite"/>
    </source>
</evidence>
<dbReference type="Gene3D" id="1.10.530.10">
    <property type="match status" value="1"/>
</dbReference>
<organism evidence="6 7">
    <name type="scientific">Acetobacter thailandicus</name>
    <dbReference type="NCBI Taxonomy" id="1502842"/>
    <lineage>
        <taxon>Bacteria</taxon>
        <taxon>Pseudomonadati</taxon>
        <taxon>Pseudomonadota</taxon>
        <taxon>Alphaproteobacteria</taxon>
        <taxon>Acetobacterales</taxon>
        <taxon>Acetobacteraceae</taxon>
        <taxon>Acetobacter</taxon>
    </lineage>
</organism>
<dbReference type="Pfam" id="PF05036">
    <property type="entry name" value="SPOR"/>
    <property type="match status" value="1"/>
</dbReference>
<comment type="caution">
    <text evidence="6">The sequence shown here is derived from an EMBL/GenBank/DDBJ whole genome shotgun (WGS) entry which is preliminary data.</text>
</comment>
<evidence type="ECO:0000313" key="7">
    <source>
        <dbReference type="Proteomes" id="UP001301152"/>
    </source>
</evidence>
<dbReference type="EMBL" id="JAPIUZ010000005">
    <property type="protein sequence ID" value="MCX2564438.1"/>
    <property type="molecule type" value="Genomic_DNA"/>
</dbReference>
<evidence type="ECO:0000259" key="4">
    <source>
        <dbReference type="Pfam" id="PF01464"/>
    </source>
</evidence>
<reference evidence="6 7" key="1">
    <citation type="submission" date="2022-11" db="EMBL/GenBank/DDBJ databases">
        <title>Genome sequencing of Acetobacter type strain.</title>
        <authorList>
            <person name="Heo J."/>
            <person name="Lee D."/>
            <person name="Han B.-H."/>
            <person name="Hong S.-B."/>
            <person name="Kwon S.-W."/>
        </authorList>
    </citation>
    <scope>NUCLEOTIDE SEQUENCE [LARGE SCALE GENOMIC DNA]</scope>
    <source>
        <strain evidence="6 7">KACC 21253</strain>
    </source>
</reference>
<evidence type="ECO:0000256" key="2">
    <source>
        <dbReference type="ARBA" id="ARBA00009387"/>
    </source>
</evidence>
<gene>
    <name evidence="6" type="ORF">OQ497_10780</name>
</gene>
<evidence type="ECO:0000259" key="5">
    <source>
        <dbReference type="Pfam" id="PF05036"/>
    </source>
</evidence>
<feature type="domain" description="SPOR" evidence="5">
    <location>
        <begin position="389"/>
        <end position="465"/>
    </location>
</feature>
<sequence>MSSGSVLSFGYFRGRLSRPLLRYVPVCGALFLLAACAGQQASQTTPSSESVEEAAAKYRAHARSSYTIPGPPEDPWGPYIREAAGRFDVPEIWIRAVMHQESGGRLFQNGQLITSAPGAMGLMQLMSPTYDEMRYAHNLQDDPYEPHDNIMAGTAYIRQMYDTYGTPGFLAAYNAGPGRLEDFLSHNRTLPRETRNYVASIGRRIVGVFPSSRSQADLLVSSHDTMAQNYQPVQSNAQTQSVSAAWNSRLNNQQTYQPVYVARSSEKAAVSAAWAKRMADESAQTTQPSDGSENSSSSSEAEPVTTAVPVQEQNSYETSADVSSVWQKRLSASASSDGAEESGREITENTPQVADVPAPAVSARNRSNSPPPAVVKPSPVRVAAVTVARNWGIQVGAFASVAQARQAIGKAQLRAHRVLSAASAQISKVSGKNNSFYRARMANLSHEQAVTACGMLAGTGQCIVVAPAS</sequence>
<feature type="compositionally biased region" description="Low complexity" evidence="3">
    <location>
        <begin position="289"/>
        <end position="302"/>
    </location>
</feature>
<dbReference type="Pfam" id="PF01464">
    <property type="entry name" value="SLT"/>
    <property type="match status" value="1"/>
</dbReference>
<evidence type="ECO:0000313" key="6">
    <source>
        <dbReference type="EMBL" id="MCX2564438.1"/>
    </source>
</evidence>
<accession>A0ABT3QGM5</accession>
<feature type="domain" description="Transglycosylase SLT" evidence="4">
    <location>
        <begin position="79"/>
        <end position="191"/>
    </location>
</feature>
<protein>
    <submittedName>
        <fullName evidence="6">Lytic transglycosylase domain-containing protein</fullName>
    </submittedName>
</protein>
<dbReference type="InterPro" id="IPR007730">
    <property type="entry name" value="SPOR-like_dom"/>
</dbReference>
<dbReference type="Proteomes" id="UP001301152">
    <property type="component" value="Unassembled WGS sequence"/>
</dbReference>
<dbReference type="RefSeq" id="WP_086555305.1">
    <property type="nucleotide sequence ID" value="NZ_JAPIUZ010000005.1"/>
</dbReference>
<name>A0ABT3QGM5_9PROT</name>
<dbReference type="InterPro" id="IPR023346">
    <property type="entry name" value="Lysozyme-like_dom_sf"/>
</dbReference>
<comment type="similarity">
    <text evidence="2">Belongs to the virb1 family.</text>
</comment>
<dbReference type="PANTHER" id="PTHR37423">
    <property type="entry name" value="SOLUBLE LYTIC MUREIN TRANSGLYCOSYLASE-RELATED"/>
    <property type="match status" value="1"/>
</dbReference>
<proteinExistence type="inferred from homology"/>
<comment type="similarity">
    <text evidence="1">Belongs to the transglycosylase Slt family.</text>
</comment>
<dbReference type="PANTHER" id="PTHR37423:SF2">
    <property type="entry name" value="MEMBRANE-BOUND LYTIC MUREIN TRANSGLYCOSYLASE C"/>
    <property type="match status" value="1"/>
</dbReference>
<feature type="compositionally biased region" description="Polar residues" evidence="3">
    <location>
        <begin position="311"/>
        <end position="326"/>
    </location>
</feature>
<keyword evidence="7" id="KW-1185">Reference proteome</keyword>
<dbReference type="CDD" id="cd00254">
    <property type="entry name" value="LT-like"/>
    <property type="match status" value="1"/>
</dbReference>
<dbReference type="SUPFAM" id="SSF53955">
    <property type="entry name" value="Lysozyme-like"/>
    <property type="match status" value="1"/>
</dbReference>
<feature type="region of interest" description="Disordered" evidence="3">
    <location>
        <begin position="279"/>
        <end position="376"/>
    </location>
</feature>
<evidence type="ECO:0000256" key="1">
    <source>
        <dbReference type="ARBA" id="ARBA00007734"/>
    </source>
</evidence>
<dbReference type="InterPro" id="IPR008258">
    <property type="entry name" value="Transglycosylase_SLT_dom_1"/>
</dbReference>